<evidence type="ECO:0000313" key="2">
    <source>
        <dbReference type="Proteomes" id="UP001433508"/>
    </source>
</evidence>
<organism evidence="1 2">
    <name type="scientific">Lipomyces kononenkoae</name>
    <name type="common">Yeast</name>
    <dbReference type="NCBI Taxonomy" id="34357"/>
    <lineage>
        <taxon>Eukaryota</taxon>
        <taxon>Fungi</taxon>
        <taxon>Dikarya</taxon>
        <taxon>Ascomycota</taxon>
        <taxon>Saccharomycotina</taxon>
        <taxon>Lipomycetes</taxon>
        <taxon>Lipomycetales</taxon>
        <taxon>Lipomycetaceae</taxon>
        <taxon>Lipomyces</taxon>
    </lineage>
</organism>
<gene>
    <name evidence="1" type="ORF">V1525DRAFT_367226</name>
</gene>
<sequence>MGKQSVAVIGAGAVGLATLKNLLEEDFDVTAYDKRQSIGGVWDFNENINYTSTLPATTSNVSKFKNCFTDFPIPDDMPVYLTSSQVHEYLQSYATQFDLYRHIRLNTMVRKVVRSADNAKWQLHLSSENGNEVIDYDKVVFCSGLTALSHIPEIRGIQLFKGKVLHSQAFKRPTDFAKMKVLVVGLGNSAVDTCTQLVGHAEKIYVSHRHGINIFPRICKGQPLDFHIRRRDEDLKHALTAVVPSLSQKLHDSYVQKLTTESFDLDPAWRIHPPPSILTHQPTITDSFINCLQDGSVASVVGIRCFVGDNCVELDDGSRIEADAVILCTGYVPDFNLMHGLDVTSSSTISNVSYGSPFPRLYQNIFSPEYPESIAFLNNWAATVAVFPIGDLASMAIAQVWKGAFSLPSKEEMHREIDAHHSWLCSLAKGETVYPGIIQEGPWMHWLHDAAGTGVNENLGYGFKGWFFWLRNPQFCNLLMGGLASVHVFRLFNGRRKKWDEAKAAILRANENAKLYINVK</sequence>
<proteinExistence type="predicted"/>
<reference evidence="2" key="1">
    <citation type="journal article" date="2024" name="Front. Bioeng. Biotechnol.">
        <title>Genome-scale model development and genomic sequencing of the oleaginous clade Lipomyces.</title>
        <authorList>
            <person name="Czajka J.J."/>
            <person name="Han Y."/>
            <person name="Kim J."/>
            <person name="Mondo S.J."/>
            <person name="Hofstad B.A."/>
            <person name="Robles A."/>
            <person name="Haridas S."/>
            <person name="Riley R."/>
            <person name="LaButti K."/>
            <person name="Pangilinan J."/>
            <person name="Andreopoulos W."/>
            <person name="Lipzen A."/>
            <person name="Yan J."/>
            <person name="Wang M."/>
            <person name="Ng V."/>
            <person name="Grigoriev I.V."/>
            <person name="Spatafora J.W."/>
            <person name="Magnuson J.K."/>
            <person name="Baker S.E."/>
            <person name="Pomraning K.R."/>
        </authorList>
    </citation>
    <scope>NUCLEOTIDE SEQUENCE [LARGE SCALE GENOMIC DNA]</scope>
    <source>
        <strain evidence="2">CBS 7786</strain>
    </source>
</reference>
<dbReference type="Proteomes" id="UP001433508">
    <property type="component" value="Unassembled WGS sequence"/>
</dbReference>
<evidence type="ECO:0000313" key="1">
    <source>
        <dbReference type="EMBL" id="KAK9234245.1"/>
    </source>
</evidence>
<accession>A0ACC3SSK2</accession>
<protein>
    <submittedName>
        <fullName evidence="1">Flavin monooxygenase-like protein</fullName>
    </submittedName>
</protein>
<comment type="caution">
    <text evidence="1">The sequence shown here is derived from an EMBL/GenBank/DDBJ whole genome shotgun (WGS) entry which is preliminary data.</text>
</comment>
<dbReference type="EMBL" id="MU971496">
    <property type="protein sequence ID" value="KAK9234245.1"/>
    <property type="molecule type" value="Genomic_DNA"/>
</dbReference>
<name>A0ACC3SSK2_LIPKO</name>
<keyword evidence="2" id="KW-1185">Reference proteome</keyword>